<dbReference type="InterPro" id="IPR011993">
    <property type="entry name" value="PH-like_dom_sf"/>
</dbReference>
<proteinExistence type="predicted"/>
<sequence length="1157" mass="129017">MMQQCRGGDGSGSVGGAFDDAVFLDDAACADELLSRSATCDDKQALDEQQKYADEHLFLRYLELDPTEGPDATCAATQRTAAAAAGGGATPRQGRTPFTHTKRLVRSRPSGGFGFSVVWTRPPRVERVERGGAADKAGLLPGDYIIFVDRFNVVTMPEVDVLSLIRSCGNQLTLEVFRRAGGGTAGSTSRNGSLPTANKRLSASCAPLSRPSIAAPPTRRPSTVCSTTAHTTVTEYGGAGSQRRRLQLATTPQAVAFCTEKSNNPEENRRKAMYQLISKEQQYATHLQFAISRFVSALNERKDLITPAEHKLLFQNCEEILRITEDILDTLIQEDGEPQIHLLVRTYHMKLHEITTGYRKYCSGIKKADCILANKTKNTNSEFSRFLQVPQIPRRRPDITAFIHKPLEHYREMLRLLTTIQGNTKSNHEDFPVINKVVHDLQLTYREITAGSGLMEPVGEGRPLLTVQDLENRLVFTKCKPFVLNKPGRQWIFGGDLTRIEGKNVRQCWALLFSDLLLFAKASRDRVLFVIEEPIPLANVSDVIFNVRKKDTEFRLTINPEGKKASSPTAHCGPDLSRTPRKGAGRKTVLALRAPTPELKAVWQNLLQKQIYQATSNMDGSSPNSPLESPEVPITSSIVTLHSTESLSAVRRQTPQPPTCPASEAQRQLDLIIEHKCKQLRRSSNCSNRYNAIHLERWMKGQLESEQFPDAPEMDSIDEEWTEEQLRKRSEELQLIDKEGNVTCKEVNRGESRCEEEIILSDHSPSKSTTTESQVTVRSSPQFPETVPVCRQCHKNCLSNNGSIKNYNDCNSNKTSPKLENSGNCRKTKNDRDWQPMMHSGITTNSYVTIDPFSVPLIPKISVLPATPENSTKTASSENDRDESTQCQTVNCNQNSSCSRVPINLEYSNEVDNSPDDSPQTEEHPYHSLNSSVTTLRRFGTVSSLERVGSDERDEENVQEDESKEEDDEESEDDDEEDEDDGGVDNEAFYQTSIRHWTIRAGTFVAEKMAFFEKLGEDYRTGGFFDRYLKSPDNPLNGEEQQEEETSGGTSGEEIWGTPTSGEMDDNLSPYEDRQSPNEGSVNSDYADDTELMMDELLMTPPITGAVMRGLLPRRTLEPLIEEEGSETSSSSDGSTTEPSGTNSEQVGQVTHHWRCC</sequence>
<name>A0A9P0M2U9_ACAOB</name>
<evidence type="ECO:0000313" key="4">
    <source>
        <dbReference type="EMBL" id="CAH2004681.1"/>
    </source>
</evidence>
<dbReference type="PANTHER" id="PTHR46848:SF1">
    <property type="entry name" value="REGULATOR OF G-PROTEIN SIGNALING 3"/>
    <property type="match status" value="1"/>
</dbReference>
<dbReference type="SUPFAM" id="SSF50156">
    <property type="entry name" value="PDZ domain-like"/>
    <property type="match status" value="1"/>
</dbReference>
<dbReference type="PROSITE" id="PS50106">
    <property type="entry name" value="PDZ"/>
    <property type="match status" value="1"/>
</dbReference>
<feature type="region of interest" description="Disordered" evidence="1">
    <location>
        <begin position="808"/>
        <end position="839"/>
    </location>
</feature>
<feature type="region of interest" description="Disordered" evidence="1">
    <location>
        <begin position="1117"/>
        <end position="1157"/>
    </location>
</feature>
<dbReference type="InterPro" id="IPR000219">
    <property type="entry name" value="DH_dom"/>
</dbReference>
<evidence type="ECO:0000313" key="5">
    <source>
        <dbReference type="Proteomes" id="UP001152888"/>
    </source>
</evidence>
<feature type="region of interest" description="Disordered" evidence="1">
    <location>
        <begin position="867"/>
        <end position="889"/>
    </location>
</feature>
<evidence type="ECO:0000259" key="3">
    <source>
        <dbReference type="PROSITE" id="PS50106"/>
    </source>
</evidence>
<feature type="compositionally biased region" description="Polar residues" evidence="1">
    <location>
        <begin position="868"/>
        <end position="877"/>
    </location>
</feature>
<dbReference type="Pfam" id="PF00595">
    <property type="entry name" value="PDZ"/>
    <property type="match status" value="1"/>
</dbReference>
<feature type="domain" description="PDZ" evidence="3">
    <location>
        <begin position="101"/>
        <end position="180"/>
    </location>
</feature>
<dbReference type="OrthoDB" id="410721at2759"/>
<dbReference type="GO" id="GO:0005085">
    <property type="term" value="F:guanyl-nucleotide exchange factor activity"/>
    <property type="evidence" value="ECO:0007669"/>
    <property type="project" value="InterPro"/>
</dbReference>
<feature type="compositionally biased region" description="Polar residues" evidence="1">
    <location>
        <begin position="908"/>
        <end position="918"/>
    </location>
</feature>
<feature type="region of interest" description="Disordered" evidence="1">
    <location>
        <begin position="761"/>
        <end position="780"/>
    </location>
</feature>
<feature type="region of interest" description="Disordered" evidence="1">
    <location>
        <begin position="208"/>
        <end position="228"/>
    </location>
</feature>
<dbReference type="SMART" id="SM00233">
    <property type="entry name" value="PH"/>
    <property type="match status" value="1"/>
</dbReference>
<dbReference type="AlphaFoldDB" id="A0A9P0M2U9"/>
<dbReference type="PROSITE" id="PS50010">
    <property type="entry name" value="DH_2"/>
    <property type="match status" value="1"/>
</dbReference>
<feature type="compositionally biased region" description="Polar residues" evidence="1">
    <location>
        <begin position="766"/>
        <end position="780"/>
    </location>
</feature>
<feature type="region of interest" description="Disordered" evidence="1">
    <location>
        <begin position="908"/>
        <end position="985"/>
    </location>
</feature>
<feature type="compositionally biased region" description="Acidic residues" evidence="1">
    <location>
        <begin position="952"/>
        <end position="984"/>
    </location>
</feature>
<dbReference type="InterPro" id="IPR035899">
    <property type="entry name" value="DBL_dom_sf"/>
</dbReference>
<protein>
    <submittedName>
        <fullName evidence="4">Uncharacterized protein</fullName>
    </submittedName>
</protein>
<organism evidence="4 5">
    <name type="scientific">Acanthoscelides obtectus</name>
    <name type="common">Bean weevil</name>
    <name type="synonym">Bruchus obtectus</name>
    <dbReference type="NCBI Taxonomy" id="200917"/>
    <lineage>
        <taxon>Eukaryota</taxon>
        <taxon>Metazoa</taxon>
        <taxon>Ecdysozoa</taxon>
        <taxon>Arthropoda</taxon>
        <taxon>Hexapoda</taxon>
        <taxon>Insecta</taxon>
        <taxon>Pterygota</taxon>
        <taxon>Neoptera</taxon>
        <taxon>Endopterygota</taxon>
        <taxon>Coleoptera</taxon>
        <taxon>Polyphaga</taxon>
        <taxon>Cucujiformia</taxon>
        <taxon>Chrysomeloidea</taxon>
        <taxon>Chrysomelidae</taxon>
        <taxon>Bruchinae</taxon>
        <taxon>Bruchini</taxon>
        <taxon>Acanthoscelides</taxon>
    </lineage>
</organism>
<dbReference type="InterPro" id="IPR036034">
    <property type="entry name" value="PDZ_sf"/>
</dbReference>
<keyword evidence="5" id="KW-1185">Reference proteome</keyword>
<feature type="domain" description="DH" evidence="2">
    <location>
        <begin position="268"/>
        <end position="451"/>
    </location>
</feature>
<evidence type="ECO:0000256" key="1">
    <source>
        <dbReference type="SAM" id="MobiDB-lite"/>
    </source>
</evidence>
<dbReference type="SUPFAM" id="SSF50729">
    <property type="entry name" value="PH domain-like"/>
    <property type="match status" value="1"/>
</dbReference>
<dbReference type="Pfam" id="PF00621">
    <property type="entry name" value="RhoGEF"/>
    <property type="match status" value="1"/>
</dbReference>
<dbReference type="InterPro" id="IPR001478">
    <property type="entry name" value="PDZ"/>
</dbReference>
<dbReference type="Gene3D" id="2.30.29.30">
    <property type="entry name" value="Pleckstrin-homology domain (PH domain)/Phosphotyrosine-binding domain (PTB)"/>
    <property type="match status" value="1"/>
</dbReference>
<dbReference type="Gene3D" id="2.30.42.10">
    <property type="match status" value="1"/>
</dbReference>
<evidence type="ECO:0000259" key="2">
    <source>
        <dbReference type="PROSITE" id="PS50010"/>
    </source>
</evidence>
<dbReference type="PANTHER" id="PTHR46848">
    <property type="entry name" value="REGULATOR OF G-PROTEIN SIGNALING 3"/>
    <property type="match status" value="1"/>
</dbReference>
<reference evidence="4" key="1">
    <citation type="submission" date="2022-03" db="EMBL/GenBank/DDBJ databases">
        <authorList>
            <person name="Sayadi A."/>
        </authorList>
    </citation>
    <scope>NUCLEOTIDE SEQUENCE</scope>
</reference>
<feature type="region of interest" description="Disordered" evidence="1">
    <location>
        <begin position="560"/>
        <end position="586"/>
    </location>
</feature>
<feature type="compositionally biased region" description="Polar residues" evidence="1">
    <location>
        <begin position="808"/>
        <end position="825"/>
    </location>
</feature>
<dbReference type="Proteomes" id="UP001152888">
    <property type="component" value="Unassembled WGS sequence"/>
</dbReference>
<dbReference type="GO" id="GO:0005886">
    <property type="term" value="C:plasma membrane"/>
    <property type="evidence" value="ECO:0007669"/>
    <property type="project" value="TreeGrafter"/>
</dbReference>
<dbReference type="InterPro" id="IPR001849">
    <property type="entry name" value="PH_domain"/>
</dbReference>
<dbReference type="SUPFAM" id="SSF48065">
    <property type="entry name" value="DBL homology domain (DH-domain)"/>
    <property type="match status" value="1"/>
</dbReference>
<dbReference type="SMART" id="SM00228">
    <property type="entry name" value="PDZ"/>
    <property type="match status" value="1"/>
</dbReference>
<dbReference type="GO" id="GO:0005634">
    <property type="term" value="C:nucleus"/>
    <property type="evidence" value="ECO:0007669"/>
    <property type="project" value="TreeGrafter"/>
</dbReference>
<feature type="region of interest" description="Disordered" evidence="1">
    <location>
        <begin position="1030"/>
        <end position="1086"/>
    </location>
</feature>
<accession>A0A9P0M2U9</accession>
<comment type="caution">
    <text evidence="4">The sequence shown here is derived from an EMBL/GenBank/DDBJ whole genome shotgun (WGS) entry which is preliminary data.</text>
</comment>
<gene>
    <name evidence="4" type="ORF">ACAOBT_LOCUS28133</name>
</gene>
<feature type="compositionally biased region" description="Low complexity" evidence="1">
    <location>
        <begin position="1127"/>
        <end position="1142"/>
    </location>
</feature>
<dbReference type="EMBL" id="CAKOFQ010007603">
    <property type="protein sequence ID" value="CAH2004681.1"/>
    <property type="molecule type" value="Genomic_DNA"/>
</dbReference>
<dbReference type="Gene3D" id="1.20.900.10">
    <property type="entry name" value="Dbl homology (DH) domain"/>
    <property type="match status" value="1"/>
</dbReference>